<keyword evidence="3" id="KW-1185">Reference proteome</keyword>
<keyword evidence="1" id="KW-1133">Transmembrane helix</keyword>
<keyword evidence="1" id="KW-0812">Transmembrane</keyword>
<organism evidence="2 3">
    <name type="scientific">Penicillium nordicum</name>
    <dbReference type="NCBI Taxonomy" id="229535"/>
    <lineage>
        <taxon>Eukaryota</taxon>
        <taxon>Fungi</taxon>
        <taxon>Dikarya</taxon>
        <taxon>Ascomycota</taxon>
        <taxon>Pezizomycotina</taxon>
        <taxon>Eurotiomycetes</taxon>
        <taxon>Eurotiomycetidae</taxon>
        <taxon>Eurotiales</taxon>
        <taxon>Aspergillaceae</taxon>
        <taxon>Penicillium</taxon>
    </lineage>
</organism>
<accession>A0A0M9WH98</accession>
<dbReference type="AlphaFoldDB" id="A0A0M9WH98"/>
<keyword evidence="1" id="KW-0472">Membrane</keyword>
<sequence>MYQPVYLVSSYYHSKKQEFSRNYTDFTTINWHICIVWFIPMGFHSGHMAHRWARSMSPKPSLFGRLGWAVGFVGFVRFSLTTVFAVRGIAH</sequence>
<feature type="transmembrane region" description="Helical" evidence="1">
    <location>
        <begin position="66"/>
        <end position="90"/>
    </location>
</feature>
<proteinExistence type="predicted"/>
<protein>
    <submittedName>
        <fullName evidence="2">Uncharacterized protein</fullName>
    </submittedName>
</protein>
<dbReference type="EMBL" id="LHQQ01000054">
    <property type="protein sequence ID" value="KOS44815.1"/>
    <property type="molecule type" value="Genomic_DNA"/>
</dbReference>
<name>A0A0M9WH98_9EURO</name>
<reference evidence="2 3" key="1">
    <citation type="submission" date="2015-08" db="EMBL/GenBank/DDBJ databases">
        <title>Genome sequencing of Penicillium nordicum.</title>
        <authorList>
            <person name="Nguyen H.D."/>
            <person name="Seifert K.A."/>
        </authorList>
    </citation>
    <scope>NUCLEOTIDE SEQUENCE [LARGE SCALE GENOMIC DNA]</scope>
    <source>
        <strain evidence="2 3">DAOMC 185683</strain>
    </source>
</reference>
<evidence type="ECO:0000313" key="2">
    <source>
        <dbReference type="EMBL" id="KOS44815.1"/>
    </source>
</evidence>
<comment type="caution">
    <text evidence="2">The sequence shown here is derived from an EMBL/GenBank/DDBJ whole genome shotgun (WGS) entry which is preliminary data.</text>
</comment>
<evidence type="ECO:0000313" key="3">
    <source>
        <dbReference type="Proteomes" id="UP000037696"/>
    </source>
</evidence>
<gene>
    <name evidence="2" type="ORF">ACN38_g4245</name>
</gene>
<evidence type="ECO:0000256" key="1">
    <source>
        <dbReference type="SAM" id="Phobius"/>
    </source>
</evidence>
<feature type="transmembrane region" description="Helical" evidence="1">
    <location>
        <begin position="29"/>
        <end position="46"/>
    </location>
</feature>
<dbReference type="Proteomes" id="UP000037696">
    <property type="component" value="Unassembled WGS sequence"/>
</dbReference>